<dbReference type="InterPro" id="IPR010982">
    <property type="entry name" value="Lambda_DNA-bd_dom_sf"/>
</dbReference>
<reference evidence="2 3" key="1">
    <citation type="submission" date="2022-02" db="EMBL/GenBank/DDBJ databases">
        <title>Comparative genomics of the first Antarctic Pseudomonas spp. capable of biotransforming 2,4,6-Trinitrotoluene.</title>
        <authorList>
            <person name="Cabrera M.A."/>
            <person name="Marquez S.L."/>
            <person name="Perez-Donoso J.M."/>
        </authorList>
    </citation>
    <scope>NUCLEOTIDE SEQUENCE [LARGE SCALE GENOMIC DNA]</scope>
    <source>
        <strain evidence="2 3">TNT19</strain>
    </source>
</reference>
<comment type="caution">
    <text evidence="2">The sequence shown here is derived from an EMBL/GenBank/DDBJ whole genome shotgun (WGS) entry which is preliminary data.</text>
</comment>
<proteinExistence type="predicted"/>
<protein>
    <submittedName>
        <fullName evidence="2">Helix-turn-helix domain-containing protein</fullName>
    </submittedName>
</protein>
<organism evidence="2 3">
    <name type="scientific">Pseudomonas violetae</name>
    <dbReference type="NCBI Taxonomy" id="2915813"/>
    <lineage>
        <taxon>Bacteria</taxon>
        <taxon>Pseudomonadati</taxon>
        <taxon>Pseudomonadota</taxon>
        <taxon>Gammaproteobacteria</taxon>
        <taxon>Pseudomonadales</taxon>
        <taxon>Pseudomonadaceae</taxon>
        <taxon>Pseudomonas</taxon>
    </lineage>
</organism>
<feature type="region of interest" description="Disordered" evidence="1">
    <location>
        <begin position="88"/>
        <end position="110"/>
    </location>
</feature>
<dbReference type="Gene3D" id="1.10.260.40">
    <property type="entry name" value="lambda repressor-like DNA-binding domains"/>
    <property type="match status" value="1"/>
</dbReference>
<name>A0ABT0F8E8_9PSED</name>
<dbReference type="EMBL" id="JAKNRW010000062">
    <property type="protein sequence ID" value="MCK1794286.1"/>
    <property type="molecule type" value="Genomic_DNA"/>
</dbReference>
<evidence type="ECO:0000313" key="3">
    <source>
        <dbReference type="Proteomes" id="UP001299876"/>
    </source>
</evidence>
<evidence type="ECO:0000256" key="1">
    <source>
        <dbReference type="SAM" id="MobiDB-lite"/>
    </source>
</evidence>
<gene>
    <name evidence="2" type="ORF">L9059_29725</name>
</gene>
<evidence type="ECO:0000313" key="2">
    <source>
        <dbReference type="EMBL" id="MCK1794286.1"/>
    </source>
</evidence>
<accession>A0ABT0F8E8</accession>
<sequence length="143" mass="16205">MLPYPRDPEFPAALKARRELCGLSRAQLARAANIHEVMPRRYEEPECGEFTRPRPDSTWLSLNRALGFEIPTDIETLIAQTESMYTKGLLGSGPLDPNNQWEDPQADAQPEGEAELLLKDASLEDIVKLLHSRNIEPTFRHLI</sequence>
<dbReference type="Proteomes" id="UP001299876">
    <property type="component" value="Unassembled WGS sequence"/>
</dbReference>
<keyword evidence="3" id="KW-1185">Reference proteome</keyword>
<dbReference type="RefSeq" id="WP_247295231.1">
    <property type="nucleotide sequence ID" value="NZ_JAKNRW010000062.1"/>
</dbReference>